<dbReference type="InterPro" id="IPR036291">
    <property type="entry name" value="NAD(P)-bd_dom_sf"/>
</dbReference>
<evidence type="ECO:0000256" key="3">
    <source>
        <dbReference type="ARBA" id="ARBA00022857"/>
    </source>
</evidence>
<evidence type="ECO:0000256" key="2">
    <source>
        <dbReference type="ARBA" id="ARBA00022526"/>
    </source>
</evidence>
<dbReference type="Gene3D" id="3.40.50.720">
    <property type="entry name" value="NAD(P)-binding Rossmann-like Domain"/>
    <property type="match status" value="1"/>
</dbReference>
<gene>
    <name evidence="9" type="primary">zwf_1</name>
    <name evidence="6" type="synonym">zwf</name>
    <name evidence="9" type="ORF">Phou_054290</name>
</gene>
<feature type="binding site" evidence="6">
    <location>
        <position position="326"/>
    </location>
    <ligand>
        <name>substrate</name>
    </ligand>
</feature>
<dbReference type="Pfam" id="PF00479">
    <property type="entry name" value="G6PD_N"/>
    <property type="match status" value="1"/>
</dbReference>
<evidence type="ECO:0000313" key="9">
    <source>
        <dbReference type="EMBL" id="GFJ81249.1"/>
    </source>
</evidence>
<dbReference type="AlphaFoldDB" id="A0A6V8KGP0"/>
<dbReference type="Gene3D" id="3.30.360.10">
    <property type="entry name" value="Dihydrodipicolinate Reductase, domain 2"/>
    <property type="match status" value="1"/>
</dbReference>
<dbReference type="GO" id="GO:0006006">
    <property type="term" value="P:glucose metabolic process"/>
    <property type="evidence" value="ECO:0007669"/>
    <property type="project" value="UniProtKB-KW"/>
</dbReference>
<dbReference type="PANTHER" id="PTHR23429">
    <property type="entry name" value="GLUCOSE-6-PHOSPHATE 1-DEHYDROGENASE G6PD"/>
    <property type="match status" value="1"/>
</dbReference>
<dbReference type="NCBIfam" id="NF009492">
    <property type="entry name" value="PRK12853.1-3"/>
    <property type="match status" value="1"/>
</dbReference>
<dbReference type="SUPFAM" id="SSF51735">
    <property type="entry name" value="NAD(P)-binding Rossmann-fold domains"/>
    <property type="match status" value="1"/>
</dbReference>
<reference evidence="9 10" key="2">
    <citation type="submission" date="2020-03" db="EMBL/GenBank/DDBJ databases">
        <authorList>
            <person name="Ichikawa N."/>
            <person name="Kimura A."/>
            <person name="Kitahashi Y."/>
            <person name="Uohara A."/>
        </authorList>
    </citation>
    <scope>NUCLEOTIDE SEQUENCE [LARGE SCALE GENOMIC DNA]</scope>
    <source>
        <strain evidence="9 10">NBRC 108639</strain>
    </source>
</reference>
<accession>A0A6V8KGP0</accession>
<dbReference type="EC" id="1.1.1.49" evidence="6"/>
<protein>
    <recommendedName>
        <fullName evidence="6">Glucose-6-phosphate 1-dehydrogenase</fullName>
        <shortName evidence="6">G6PD</shortName>
        <ecNumber evidence="6">1.1.1.49</ecNumber>
    </recommendedName>
</protein>
<feature type="binding site" evidence="6">
    <location>
        <position position="134"/>
    </location>
    <ligand>
        <name>NADP(+)</name>
        <dbReference type="ChEBI" id="CHEBI:58349"/>
    </ligand>
</feature>
<dbReference type="PIRSF" id="PIRSF000110">
    <property type="entry name" value="G6PD"/>
    <property type="match status" value="1"/>
</dbReference>
<comment type="similarity">
    <text evidence="6">Belongs to the glucose-6-phosphate dehydrogenase family.</text>
</comment>
<comment type="function">
    <text evidence="6">Catalyzes the oxidation of glucose 6-phosphate to 6-phosphogluconolactone.</text>
</comment>
<feature type="domain" description="Glucose-6-phosphate dehydrogenase C-terminal" evidence="8">
    <location>
        <begin position="177"/>
        <end position="452"/>
    </location>
</feature>
<feature type="binding site" evidence="6">
    <location>
        <position position="43"/>
    </location>
    <ligand>
        <name>NADP(+)</name>
        <dbReference type="ChEBI" id="CHEBI:58349"/>
    </ligand>
</feature>
<dbReference type="HAMAP" id="MF_00966">
    <property type="entry name" value="G6PD"/>
    <property type="match status" value="1"/>
</dbReference>
<dbReference type="GO" id="GO:0050661">
    <property type="term" value="F:NADP binding"/>
    <property type="evidence" value="ECO:0007669"/>
    <property type="project" value="UniProtKB-UniRule"/>
</dbReference>
<dbReference type="RefSeq" id="WP_173060159.1">
    <property type="nucleotide sequence ID" value="NZ_BAABGO010000019.1"/>
</dbReference>
<keyword evidence="5 6" id="KW-0119">Carbohydrate metabolism</keyword>
<evidence type="ECO:0000259" key="8">
    <source>
        <dbReference type="Pfam" id="PF02781"/>
    </source>
</evidence>
<dbReference type="GO" id="GO:0005829">
    <property type="term" value="C:cytosol"/>
    <property type="evidence" value="ECO:0007669"/>
    <property type="project" value="TreeGrafter"/>
</dbReference>
<feature type="binding site" evidence="6">
    <location>
        <position position="202"/>
    </location>
    <ligand>
        <name>substrate</name>
    </ligand>
</feature>
<keyword evidence="10" id="KW-1185">Reference proteome</keyword>
<evidence type="ECO:0000256" key="1">
    <source>
        <dbReference type="ARBA" id="ARBA00004937"/>
    </source>
</evidence>
<dbReference type="EMBL" id="BLPF01000002">
    <property type="protein sequence ID" value="GFJ81249.1"/>
    <property type="molecule type" value="Genomic_DNA"/>
</dbReference>
<comment type="pathway">
    <text evidence="1 6">Carbohydrate degradation; pentose phosphate pathway; D-ribulose 5-phosphate from D-glucose 6-phosphate (oxidative stage): step 1/3.</text>
</comment>
<evidence type="ECO:0000313" key="10">
    <source>
        <dbReference type="Proteomes" id="UP000482800"/>
    </source>
</evidence>
<dbReference type="InterPro" id="IPR022675">
    <property type="entry name" value="G6P_DH_C"/>
</dbReference>
<evidence type="ECO:0000256" key="5">
    <source>
        <dbReference type="ARBA" id="ARBA00023277"/>
    </source>
</evidence>
<dbReference type="UniPathway" id="UPA00115">
    <property type="reaction ID" value="UER00408"/>
</dbReference>
<feature type="binding site" evidence="6">
    <location>
        <position position="164"/>
    </location>
    <ligand>
        <name>substrate</name>
    </ligand>
</feature>
<keyword evidence="3 6" id="KW-0521">NADP</keyword>
<dbReference type="GO" id="GO:0004345">
    <property type="term" value="F:glucose-6-phosphate dehydrogenase activity"/>
    <property type="evidence" value="ECO:0007669"/>
    <property type="project" value="UniProtKB-UniRule"/>
</dbReference>
<organism evidence="9 10">
    <name type="scientific">Phytohabitans houttuyneae</name>
    <dbReference type="NCBI Taxonomy" id="1076126"/>
    <lineage>
        <taxon>Bacteria</taxon>
        <taxon>Bacillati</taxon>
        <taxon>Actinomycetota</taxon>
        <taxon>Actinomycetes</taxon>
        <taxon>Micromonosporales</taxon>
        <taxon>Micromonosporaceae</taxon>
    </lineage>
</organism>
<keyword evidence="4 6" id="KW-0560">Oxidoreductase</keyword>
<comment type="catalytic activity">
    <reaction evidence="6">
        <text>D-glucose 6-phosphate + NADP(+) = 6-phospho-D-glucono-1,5-lactone + NADPH + H(+)</text>
        <dbReference type="Rhea" id="RHEA:15841"/>
        <dbReference type="ChEBI" id="CHEBI:15378"/>
        <dbReference type="ChEBI" id="CHEBI:57783"/>
        <dbReference type="ChEBI" id="CHEBI:57955"/>
        <dbReference type="ChEBI" id="CHEBI:58349"/>
        <dbReference type="ChEBI" id="CHEBI:61548"/>
        <dbReference type="EC" id="1.1.1.49"/>
    </reaction>
</comment>
<name>A0A6V8KGP0_9ACTN</name>
<sequence length="455" mass="49738">MIQRLAILGATGDLTARFLLPGLAALRAAGEIGERFRLDAVGREDLSDDAFRQWAAGQLDRHAGQLPAAAKQAIVSASRYHRADVTDPASMATVLPGDEPVAAYLALPPSVFPAAVTAVYNAGSTDGSVVVLEKPFSEDLAGAIELNRLLAGLYGEQDVFRVDHFLAMSTVQNVLGIRLANRVLEPIWNSAHIAKVDIVWDESLALEGRASYYDGVGALKDMLQNHLLQLLCLTAMEPPISLGDRDLRDRKVDVLRSIRPLSLEDAIQRTRRARYTSGQIGDRAIPAYVDEADVDPAHRTETFAELHLELDSWRWAGTRFRLRTGKALRTDRKQIAVHFRPVPHLPFEHDGQVQPNVLRFHLEPESVTLELTGTGLRAGTLAPLNLAADLEPAALPPYGRLLLDVLHRNTALSIRADEAEQSWQAVTPVLDAWAKDLVPLDEYPAGSDGPADLMG</sequence>
<proteinExistence type="inferred from homology"/>
<dbReference type="Pfam" id="PF02781">
    <property type="entry name" value="G6PD_C"/>
    <property type="match status" value="1"/>
</dbReference>
<evidence type="ECO:0000256" key="6">
    <source>
        <dbReference type="HAMAP-Rule" id="MF_00966"/>
    </source>
</evidence>
<dbReference type="Proteomes" id="UP000482800">
    <property type="component" value="Unassembled WGS sequence"/>
</dbReference>
<dbReference type="PANTHER" id="PTHR23429:SF0">
    <property type="entry name" value="GLUCOSE-6-PHOSPHATE 1-DEHYDROGENASE"/>
    <property type="match status" value="1"/>
</dbReference>
<dbReference type="InterPro" id="IPR001282">
    <property type="entry name" value="G6P_DH"/>
</dbReference>
<comment type="caution">
    <text evidence="9">The sequence shown here is derived from an EMBL/GenBank/DDBJ whole genome shotgun (WGS) entry which is preliminary data.</text>
</comment>
<dbReference type="InterPro" id="IPR022674">
    <property type="entry name" value="G6P_DH_NAD-bd"/>
</dbReference>
<dbReference type="SUPFAM" id="SSF55347">
    <property type="entry name" value="Glyceraldehyde-3-phosphate dehydrogenase-like, C-terminal domain"/>
    <property type="match status" value="1"/>
</dbReference>
<feature type="active site" description="Proton acceptor" evidence="6">
    <location>
        <position position="226"/>
    </location>
</feature>
<keyword evidence="2 6" id="KW-0313">Glucose metabolism</keyword>
<comment type="caution">
    <text evidence="6">Lacks conserved residue(s) required for the propagation of feature annotation.</text>
</comment>
<reference evidence="9 10" key="1">
    <citation type="submission" date="2020-03" db="EMBL/GenBank/DDBJ databases">
        <title>Whole genome shotgun sequence of Phytohabitans houttuyneae NBRC 108639.</title>
        <authorList>
            <person name="Komaki H."/>
            <person name="Tamura T."/>
        </authorList>
    </citation>
    <scope>NUCLEOTIDE SEQUENCE [LARGE SCALE GENOMIC DNA]</scope>
    <source>
        <strain evidence="9 10">NBRC 108639</strain>
    </source>
</reference>
<evidence type="ECO:0000259" key="7">
    <source>
        <dbReference type="Pfam" id="PF00479"/>
    </source>
</evidence>
<feature type="domain" description="Glucose-6-phosphate dehydrogenase NAD-binding" evidence="7">
    <location>
        <begin position="7"/>
        <end position="173"/>
    </location>
</feature>
<feature type="binding site" evidence="6">
    <location>
        <position position="221"/>
    </location>
    <ligand>
        <name>substrate</name>
    </ligand>
</feature>
<evidence type="ECO:0000256" key="4">
    <source>
        <dbReference type="ARBA" id="ARBA00023002"/>
    </source>
</evidence>
<dbReference type="GO" id="GO:0009051">
    <property type="term" value="P:pentose-phosphate shunt, oxidative branch"/>
    <property type="evidence" value="ECO:0007669"/>
    <property type="project" value="TreeGrafter"/>
</dbReference>
<dbReference type="PRINTS" id="PR00079">
    <property type="entry name" value="G6PDHDRGNASE"/>
</dbReference>
<feature type="binding site" evidence="6">
    <location>
        <begin position="84"/>
        <end position="85"/>
    </location>
    <ligand>
        <name>NADP(+)</name>
        <dbReference type="ChEBI" id="CHEBI:58349"/>
    </ligand>
</feature>